<evidence type="ECO:0000313" key="2">
    <source>
        <dbReference type="EMBL" id="CAB4704696.1"/>
    </source>
</evidence>
<reference evidence="1" key="1">
    <citation type="submission" date="2020-05" db="EMBL/GenBank/DDBJ databases">
        <authorList>
            <person name="Chiriac C."/>
            <person name="Salcher M."/>
            <person name="Ghai R."/>
            <person name="Kavagutti S V."/>
        </authorList>
    </citation>
    <scope>NUCLEOTIDE SEQUENCE</scope>
</reference>
<evidence type="ECO:0000313" key="7">
    <source>
        <dbReference type="EMBL" id="CAB5018720.1"/>
    </source>
</evidence>
<dbReference type="AlphaFoldDB" id="A0A6J6M3K4"/>
<dbReference type="Gene3D" id="1.10.10.10">
    <property type="entry name" value="Winged helix-like DNA-binding domain superfamily/Winged helix DNA-binding domain"/>
    <property type="match status" value="1"/>
</dbReference>
<dbReference type="EMBL" id="CAEZXD010000003">
    <property type="protein sequence ID" value="CAB4668462.1"/>
    <property type="molecule type" value="Genomic_DNA"/>
</dbReference>
<dbReference type="Pfam" id="PF13730">
    <property type="entry name" value="HTH_36"/>
    <property type="match status" value="1"/>
</dbReference>
<dbReference type="EMBL" id="CAFBMA010000002">
    <property type="protein sequence ID" value="CAB4890115.1"/>
    <property type="molecule type" value="Genomic_DNA"/>
</dbReference>
<dbReference type="InterPro" id="IPR036390">
    <property type="entry name" value="WH_DNA-bd_sf"/>
</dbReference>
<evidence type="ECO:0000313" key="1">
    <source>
        <dbReference type="EMBL" id="CAB4668462.1"/>
    </source>
</evidence>
<dbReference type="EMBL" id="CAEZYD010000003">
    <property type="protein sequence ID" value="CAB4704696.1"/>
    <property type="molecule type" value="Genomic_DNA"/>
</dbReference>
<proteinExistence type="predicted"/>
<dbReference type="InterPro" id="IPR036388">
    <property type="entry name" value="WH-like_DNA-bd_sf"/>
</dbReference>
<sequence length="166" mass="18571">MQKIDKKTGEIHTIRIKGLWAPLPIPAFQVLARQKEWQAQKVLVCLVSFIGNEGYCVFPSYITIARACGIGQNGIRKALDVLEENGFIKIHKFYEGKKARNKYYFQDCCWDSGKMNKKASQFLKRTHMCLDCKKHIDGGGYGKGPAGKVHWGCGGPVIKIGIPKAV</sequence>
<dbReference type="EMBL" id="CAFAAZ010000003">
    <property type="protein sequence ID" value="CAB4816414.1"/>
    <property type="molecule type" value="Genomic_DNA"/>
</dbReference>
<dbReference type="SUPFAM" id="SSF46785">
    <property type="entry name" value="Winged helix' DNA-binding domain"/>
    <property type="match status" value="1"/>
</dbReference>
<dbReference type="EMBL" id="CAFAHD010000006">
    <property type="protein sequence ID" value="CAB4837124.1"/>
    <property type="molecule type" value="Genomic_DNA"/>
</dbReference>
<accession>A0A6J6M3K4</accession>
<organism evidence="1">
    <name type="scientific">freshwater metagenome</name>
    <dbReference type="NCBI Taxonomy" id="449393"/>
    <lineage>
        <taxon>unclassified sequences</taxon>
        <taxon>metagenomes</taxon>
        <taxon>ecological metagenomes</taxon>
    </lineage>
</organism>
<evidence type="ECO:0000313" key="4">
    <source>
        <dbReference type="EMBL" id="CAB4837124.1"/>
    </source>
</evidence>
<dbReference type="EMBL" id="CAFBNU010000002">
    <property type="protein sequence ID" value="CAB4960601.1"/>
    <property type="molecule type" value="Genomic_DNA"/>
</dbReference>
<evidence type="ECO:0000313" key="6">
    <source>
        <dbReference type="EMBL" id="CAB4960601.1"/>
    </source>
</evidence>
<name>A0A6J6M3K4_9ZZZZ</name>
<evidence type="ECO:0000313" key="3">
    <source>
        <dbReference type="EMBL" id="CAB4816414.1"/>
    </source>
</evidence>
<gene>
    <name evidence="1" type="ORF">UFOPK2343_00215</name>
    <name evidence="2" type="ORF">UFOPK2652_00407</name>
    <name evidence="3" type="ORF">UFOPK3128_00459</name>
    <name evidence="4" type="ORF">UFOPK3227_00133</name>
    <name evidence="5" type="ORF">UFOPK3511_00312</name>
    <name evidence="6" type="ORF">UFOPK3880_00262</name>
    <name evidence="7" type="ORF">UFOPK4146_00113</name>
</gene>
<protein>
    <submittedName>
        <fullName evidence="1">Unannotated protein</fullName>
    </submittedName>
</protein>
<evidence type="ECO:0000313" key="5">
    <source>
        <dbReference type="EMBL" id="CAB4890115.1"/>
    </source>
</evidence>
<dbReference type="EMBL" id="CAFBPT010000001">
    <property type="protein sequence ID" value="CAB5018720.1"/>
    <property type="molecule type" value="Genomic_DNA"/>
</dbReference>